<dbReference type="InterPro" id="IPR001036">
    <property type="entry name" value="Acrflvin-R"/>
</dbReference>
<dbReference type="FunFam" id="1.20.1640.10:FF:000001">
    <property type="entry name" value="Efflux pump membrane transporter"/>
    <property type="match status" value="1"/>
</dbReference>
<comment type="similarity">
    <text evidence="2 9">Belongs to the resistance-nodulation-cell division (RND) (TC 2.A.6) family.</text>
</comment>
<evidence type="ECO:0000256" key="1">
    <source>
        <dbReference type="ARBA" id="ARBA00004429"/>
    </source>
</evidence>
<feature type="transmembrane region" description="Helical" evidence="9">
    <location>
        <begin position="472"/>
        <end position="499"/>
    </location>
</feature>
<evidence type="ECO:0000256" key="4">
    <source>
        <dbReference type="ARBA" id="ARBA00022475"/>
    </source>
</evidence>
<dbReference type="InterPro" id="IPR027463">
    <property type="entry name" value="AcrB_DN_DC_subdom"/>
</dbReference>
<dbReference type="OrthoDB" id="9807350at2"/>
<comment type="caution">
    <text evidence="11">The sequence shown here is derived from an EMBL/GenBank/DDBJ whole genome shotgun (WGS) entry which is preliminary data.</text>
</comment>
<dbReference type="Gene3D" id="3.30.70.1320">
    <property type="entry name" value="Multidrug efflux transporter AcrB pore domain like"/>
    <property type="match status" value="1"/>
</dbReference>
<evidence type="ECO:0000313" key="12">
    <source>
        <dbReference type="Proteomes" id="UP000325684"/>
    </source>
</evidence>
<gene>
    <name evidence="11" type="ORF">FEZ63_14080</name>
</gene>
<evidence type="ECO:0000256" key="2">
    <source>
        <dbReference type="ARBA" id="ARBA00010942"/>
    </source>
</evidence>
<evidence type="ECO:0000259" key="10">
    <source>
        <dbReference type="PROSITE" id="PS50156"/>
    </source>
</evidence>
<feature type="transmembrane region" description="Helical" evidence="9">
    <location>
        <begin position="369"/>
        <end position="391"/>
    </location>
</feature>
<dbReference type="AlphaFoldDB" id="A0A5N3P9R2"/>
<dbReference type="InterPro" id="IPR004764">
    <property type="entry name" value="MdtF-like"/>
</dbReference>
<accession>A0A5N3P9R2</accession>
<dbReference type="SUPFAM" id="SSF82693">
    <property type="entry name" value="Multidrug efflux transporter AcrB pore domain, PN1, PN2, PC1 and PC2 subdomains"/>
    <property type="match status" value="4"/>
</dbReference>
<dbReference type="SUPFAM" id="SSF82714">
    <property type="entry name" value="Multidrug efflux transporter AcrB TolC docking domain, DN and DC subdomains"/>
    <property type="match status" value="2"/>
</dbReference>
<keyword evidence="4" id="KW-1003">Cell membrane</keyword>
<feature type="transmembrane region" description="Helical" evidence="9">
    <location>
        <begin position="981"/>
        <end position="1000"/>
    </location>
</feature>
<dbReference type="PANTHER" id="PTHR32063">
    <property type="match status" value="1"/>
</dbReference>
<dbReference type="FunFam" id="3.30.70.1430:FF:000001">
    <property type="entry name" value="Efflux pump membrane transporter"/>
    <property type="match status" value="1"/>
</dbReference>
<dbReference type="PRINTS" id="PR00702">
    <property type="entry name" value="ACRIFLAVINRP"/>
</dbReference>
<feature type="transmembrane region" description="Helical" evidence="9">
    <location>
        <begin position="440"/>
        <end position="460"/>
    </location>
</feature>
<dbReference type="SUPFAM" id="SSF82866">
    <property type="entry name" value="Multidrug efflux transporter AcrB transmembrane domain"/>
    <property type="match status" value="2"/>
</dbReference>
<dbReference type="Gene3D" id="3.30.70.1430">
    <property type="entry name" value="Multidrug efflux transporter AcrB pore domain"/>
    <property type="match status" value="2"/>
</dbReference>
<dbReference type="EMBL" id="VCMV01000021">
    <property type="protein sequence ID" value="KAB0266486.1"/>
    <property type="molecule type" value="Genomic_DNA"/>
</dbReference>
<reference evidence="11 12" key="1">
    <citation type="journal article" date="2019" name="Microorganisms">
        <title>Genome Insights into the Novel Species Microvirga brassicacearum, a Rapeseed Endophyte with Biotechnological Potential.</title>
        <authorList>
            <person name="Jimenez-Gomez A."/>
            <person name="Saati-Santamaria Z."/>
            <person name="Igual J.M."/>
            <person name="Rivas R."/>
            <person name="Mateos P.F."/>
            <person name="Garcia-Fraile P."/>
        </authorList>
    </citation>
    <scope>NUCLEOTIDE SEQUENCE [LARGE SCALE GENOMIC DNA]</scope>
    <source>
        <strain evidence="11 12">CDVBN77</strain>
    </source>
</reference>
<comment type="subcellular location">
    <subcellularLocation>
        <location evidence="1 9">Cell inner membrane</location>
        <topology evidence="1 9">Multi-pass membrane protein</topology>
    </subcellularLocation>
</comment>
<protein>
    <recommendedName>
        <fullName evidence="9">Efflux pump membrane transporter</fullName>
    </recommendedName>
</protein>
<evidence type="ECO:0000256" key="7">
    <source>
        <dbReference type="ARBA" id="ARBA00022989"/>
    </source>
</evidence>
<feature type="transmembrane region" description="Helical" evidence="9">
    <location>
        <begin position="12"/>
        <end position="32"/>
    </location>
</feature>
<dbReference type="NCBIfam" id="NF000282">
    <property type="entry name" value="RND_permease_1"/>
    <property type="match status" value="1"/>
</dbReference>
<proteinExistence type="inferred from homology"/>
<feature type="transmembrane region" description="Helical" evidence="9">
    <location>
        <begin position="397"/>
        <end position="419"/>
    </location>
</feature>
<dbReference type="NCBIfam" id="TIGR00915">
    <property type="entry name" value="2A0602"/>
    <property type="match status" value="1"/>
</dbReference>
<dbReference type="Gene3D" id="3.30.2090.10">
    <property type="entry name" value="Multidrug efflux transporter AcrB TolC docking domain, DN and DC subdomains"/>
    <property type="match status" value="2"/>
</dbReference>
<dbReference type="GO" id="GO:0005886">
    <property type="term" value="C:plasma membrane"/>
    <property type="evidence" value="ECO:0007669"/>
    <property type="project" value="UniProtKB-SubCell"/>
</dbReference>
<evidence type="ECO:0000256" key="5">
    <source>
        <dbReference type="ARBA" id="ARBA00022519"/>
    </source>
</evidence>
<feature type="transmembrane region" description="Helical" evidence="9">
    <location>
        <begin position="931"/>
        <end position="952"/>
    </location>
</feature>
<dbReference type="Pfam" id="PF00873">
    <property type="entry name" value="ACR_tran"/>
    <property type="match status" value="1"/>
</dbReference>
<dbReference type="InterPro" id="IPR000731">
    <property type="entry name" value="SSD"/>
</dbReference>
<evidence type="ECO:0000256" key="8">
    <source>
        <dbReference type="ARBA" id="ARBA00023136"/>
    </source>
</evidence>
<dbReference type="PROSITE" id="PS50156">
    <property type="entry name" value="SSD"/>
    <property type="match status" value="1"/>
</dbReference>
<feature type="domain" description="SSD" evidence="10">
    <location>
        <begin position="368"/>
        <end position="497"/>
    </location>
</feature>
<feature type="transmembrane region" description="Helical" evidence="9">
    <location>
        <begin position="1012"/>
        <end position="1035"/>
    </location>
</feature>
<evidence type="ECO:0000256" key="6">
    <source>
        <dbReference type="ARBA" id="ARBA00022692"/>
    </source>
</evidence>
<dbReference type="GO" id="GO:0042910">
    <property type="term" value="F:xenobiotic transmembrane transporter activity"/>
    <property type="evidence" value="ECO:0007669"/>
    <property type="project" value="TreeGrafter"/>
</dbReference>
<dbReference type="Proteomes" id="UP000325684">
    <property type="component" value="Unassembled WGS sequence"/>
</dbReference>
<keyword evidence="5 9" id="KW-0997">Cell inner membrane</keyword>
<evidence type="ECO:0000256" key="9">
    <source>
        <dbReference type="RuleBase" id="RU364070"/>
    </source>
</evidence>
<dbReference type="Gene3D" id="3.30.70.1440">
    <property type="entry name" value="Multidrug efflux transporter AcrB pore domain"/>
    <property type="match status" value="1"/>
</dbReference>
<organism evidence="11 12">
    <name type="scientific">Microvirga brassicacearum</name>
    <dbReference type="NCBI Taxonomy" id="2580413"/>
    <lineage>
        <taxon>Bacteria</taxon>
        <taxon>Pseudomonadati</taxon>
        <taxon>Pseudomonadota</taxon>
        <taxon>Alphaproteobacteria</taxon>
        <taxon>Hyphomicrobiales</taxon>
        <taxon>Methylobacteriaceae</taxon>
        <taxon>Microvirga</taxon>
    </lineage>
</organism>
<dbReference type="PANTHER" id="PTHR32063:SF11">
    <property type="entry name" value="CATION OR DRUG EFFLUX SYSTEM PROTEIN"/>
    <property type="match status" value="1"/>
</dbReference>
<dbReference type="Gene3D" id="1.20.1640.10">
    <property type="entry name" value="Multidrug efflux transporter AcrB transmembrane domain"/>
    <property type="match status" value="2"/>
</dbReference>
<feature type="transmembrane region" description="Helical" evidence="9">
    <location>
        <begin position="878"/>
        <end position="896"/>
    </location>
</feature>
<keyword evidence="6 9" id="KW-0812">Transmembrane</keyword>
<sequence>MRFAHFFVDRPIFATVLSIVLLLVGGIAYTTLPVAQYPEIAPPTIVVRASYPGADAQTVAATVATPLEQQINGVENMLYMSSYSTSDGSMALTVTFKLGTDLDQAQVLVQNRVAVATPRLPQEVRTLGVTTLKSSPDLMMVVHMLSSDETYDQLYVSNYARNNLRDVLLRLEGVGDLIIFGERQYSLRVWLDPEKLAAFGMTSGDVVRAVQEQNVQVSGGSLGAQPAPSDNAFQLVVKTQGRFEDPRQFRQIIVRSTGDGRLVRLQDVARVELGAQDYVTNSYLNGKPAVALAIFQRPGTNALAAADAIIKTMGDLKQSFPPGLDYEIVYNPTEFIADSVSAVYTTLFEAVLLVVLVIVVFLQSWRTAIIPIIAIPVSLIGSFAVMAALGFSINTLTLFGMVLAIGIVVDDAIVVVENVERNIALGLSPYDAAHKTMDEVGGAVVAIALVLAAVFIPTAFIPGITGQFYRQFALTVAVSTLISAFNSLTLSPALAAILLKPHSSERPRNRLTRAGNWAANRFNRGFDSMARGYARSVGVVVRHKLIVWPIYLGLIGGTIWIANAVPRGFIPILDQGYAIVVVQLPDGSSLSRTDAVVQRASQIMRETPGVQDAVAFAGFSGATFTNAPNAAAIFARFRPFDERIANNQPADAIIGQLFGRMQEIEEAFIIAIPPPPVRGLGNSGGFRIQLQERTGDDLDRVLAATFELMGRARQNPNLAGVFTTFSANSPQIYLEIDRVKARILNVPIANIFETLQVNLGTAYVNDFNFLGRIWQVRAQADQRFRVDQTDINRLRVRSSTGALVPLGTLVEMRDVTGPDLVQRYNMFTSVPLQGNAAPGVSSGTALDTMETLARDVLPQGASFEWTELAFQERQTGNTATLIFALSVLFVFLVLAAQYESWSLPIAIILVVPMAVLSALIGVMIRGMDNNILTQIGLVVLVGLAAKNAILIVEFARQAEEEHGLDPAAAVVEACRLRLRPILMTAFAFILGVLPLVIATGPGAEMRQALGTAVFAGMLGVTVFGLFLTPVFYVTIRKLAIWLSRKTKQPIGHLKEREAGE</sequence>
<dbReference type="GO" id="GO:0015562">
    <property type="term" value="F:efflux transmembrane transporter activity"/>
    <property type="evidence" value="ECO:0007669"/>
    <property type="project" value="InterPro"/>
</dbReference>
<keyword evidence="3 9" id="KW-0813">Transport</keyword>
<keyword evidence="12" id="KW-1185">Reference proteome</keyword>
<dbReference type="GO" id="GO:0009636">
    <property type="term" value="P:response to toxic substance"/>
    <property type="evidence" value="ECO:0007669"/>
    <property type="project" value="UniProtKB-ARBA"/>
</dbReference>
<evidence type="ECO:0000256" key="3">
    <source>
        <dbReference type="ARBA" id="ARBA00022448"/>
    </source>
</evidence>
<evidence type="ECO:0000313" key="11">
    <source>
        <dbReference type="EMBL" id="KAB0266486.1"/>
    </source>
</evidence>
<keyword evidence="7 9" id="KW-1133">Transmembrane helix</keyword>
<keyword evidence="8 9" id="KW-0472">Membrane</keyword>
<feature type="transmembrane region" description="Helical" evidence="9">
    <location>
        <begin position="342"/>
        <end position="362"/>
    </location>
</feature>
<dbReference type="RefSeq" id="WP_150945497.1">
    <property type="nucleotide sequence ID" value="NZ_VCMV01000021.1"/>
</dbReference>
<name>A0A5N3P9R2_9HYPH</name>
<feature type="transmembrane region" description="Helical" evidence="9">
    <location>
        <begin position="545"/>
        <end position="565"/>
    </location>
</feature>
<feature type="transmembrane region" description="Helical" evidence="9">
    <location>
        <begin position="903"/>
        <end position="925"/>
    </location>
</feature>